<reference evidence="2 3" key="1">
    <citation type="submission" date="2020-04" db="EMBL/GenBank/DDBJ databases">
        <authorList>
            <person name="Wallbank WR R."/>
            <person name="Pardo Diaz C."/>
            <person name="Kozak K."/>
            <person name="Martin S."/>
            <person name="Jiggins C."/>
            <person name="Moest M."/>
            <person name="Warren A I."/>
            <person name="Byers J.R.P. K."/>
            <person name="Montejo-Kovacevich G."/>
            <person name="Yen C E."/>
        </authorList>
    </citation>
    <scope>NUCLEOTIDE SEQUENCE [LARGE SCALE GENOMIC DNA]</scope>
</reference>
<evidence type="ECO:0000313" key="3">
    <source>
        <dbReference type="Proteomes" id="UP000494256"/>
    </source>
</evidence>
<sequence length="274" mass="30510">MQKNTGALAVDKALSKLDMMMPSPNIGALANHSMSQPTTSSINNSQTRKHDKNKQHSQKSANKPKSSTSQLTYKQQSGKQKSSPSQPQYKRQSFTSKHQEPSTSHQSRKELSTSNSSQKRSSSSHQSLHKPKEFPIIEATASSSITQTLETSKVMERINSMHKMLTGLLNKQAPKARTRPDCLPFKTTADILEFNYATDEDYTAFVDYLSYLGGVNATDAEAKYFKSCIDIDEDIFHNVTWSSSSKERPGMVALKIPISRKLAKMQCLRISSPS</sequence>
<feature type="compositionally biased region" description="Low complexity" evidence="1">
    <location>
        <begin position="112"/>
        <end position="126"/>
    </location>
</feature>
<feature type="compositionally biased region" description="Low complexity" evidence="1">
    <location>
        <begin position="73"/>
        <end position="93"/>
    </location>
</feature>
<dbReference type="EMBL" id="CADEBD010000311">
    <property type="protein sequence ID" value="CAB3241828.1"/>
    <property type="molecule type" value="Genomic_DNA"/>
</dbReference>
<feature type="compositionally biased region" description="Basic residues" evidence="1">
    <location>
        <begin position="47"/>
        <end position="57"/>
    </location>
</feature>
<dbReference type="Proteomes" id="UP000494256">
    <property type="component" value="Unassembled WGS sequence"/>
</dbReference>
<evidence type="ECO:0000313" key="2">
    <source>
        <dbReference type="EMBL" id="CAB3241828.1"/>
    </source>
</evidence>
<feature type="compositionally biased region" description="Polar residues" evidence="1">
    <location>
        <begin position="58"/>
        <end position="72"/>
    </location>
</feature>
<accession>A0A8S1AAG0</accession>
<protein>
    <submittedName>
        <fullName evidence="2">Uncharacterized protein</fullName>
    </submittedName>
</protein>
<dbReference type="AlphaFoldDB" id="A0A8S1AAG0"/>
<dbReference type="OrthoDB" id="2985014at2759"/>
<gene>
    <name evidence="2" type="ORF">APLA_LOCUS9630</name>
</gene>
<feature type="region of interest" description="Disordered" evidence="1">
    <location>
        <begin position="21"/>
        <end position="139"/>
    </location>
</feature>
<name>A0A8S1AAG0_ARCPL</name>
<comment type="caution">
    <text evidence="2">The sequence shown here is derived from an EMBL/GenBank/DDBJ whole genome shotgun (WGS) entry which is preliminary data.</text>
</comment>
<evidence type="ECO:0000256" key="1">
    <source>
        <dbReference type="SAM" id="MobiDB-lite"/>
    </source>
</evidence>
<organism evidence="2 3">
    <name type="scientific">Arctia plantaginis</name>
    <name type="common">Wood tiger moth</name>
    <name type="synonym">Phalaena plantaginis</name>
    <dbReference type="NCBI Taxonomy" id="874455"/>
    <lineage>
        <taxon>Eukaryota</taxon>
        <taxon>Metazoa</taxon>
        <taxon>Ecdysozoa</taxon>
        <taxon>Arthropoda</taxon>
        <taxon>Hexapoda</taxon>
        <taxon>Insecta</taxon>
        <taxon>Pterygota</taxon>
        <taxon>Neoptera</taxon>
        <taxon>Endopterygota</taxon>
        <taxon>Lepidoptera</taxon>
        <taxon>Glossata</taxon>
        <taxon>Ditrysia</taxon>
        <taxon>Noctuoidea</taxon>
        <taxon>Erebidae</taxon>
        <taxon>Arctiinae</taxon>
        <taxon>Arctia</taxon>
    </lineage>
</organism>
<proteinExistence type="predicted"/>
<feature type="compositionally biased region" description="Polar residues" evidence="1">
    <location>
        <begin position="32"/>
        <end position="46"/>
    </location>
</feature>